<feature type="compositionally biased region" description="Basic and acidic residues" evidence="7">
    <location>
        <begin position="1"/>
        <end position="14"/>
    </location>
</feature>
<evidence type="ECO:0000256" key="1">
    <source>
        <dbReference type="ARBA" id="ARBA00004123"/>
    </source>
</evidence>
<evidence type="ECO:0008006" key="12">
    <source>
        <dbReference type="Google" id="ProtNLM"/>
    </source>
</evidence>
<keyword evidence="6" id="KW-0539">Nucleus</keyword>
<evidence type="ECO:0000313" key="11">
    <source>
        <dbReference type="Proteomes" id="UP000298390"/>
    </source>
</evidence>
<dbReference type="EMBL" id="SEKV01000018">
    <property type="protein sequence ID" value="TFY69005.1"/>
    <property type="molecule type" value="Genomic_DNA"/>
</dbReference>
<feature type="domain" description="Importin N-terminal" evidence="9">
    <location>
        <begin position="270"/>
        <end position="348"/>
    </location>
</feature>
<dbReference type="STRING" id="34475.A0A4Y9Z318"/>
<dbReference type="GO" id="GO:0031267">
    <property type="term" value="F:small GTPase binding"/>
    <property type="evidence" value="ECO:0007669"/>
    <property type="project" value="InterPro"/>
</dbReference>
<proteinExistence type="predicted"/>
<evidence type="ECO:0000259" key="8">
    <source>
        <dbReference type="PROSITE" id="PS50053"/>
    </source>
</evidence>
<dbReference type="PROSITE" id="PS50053">
    <property type="entry name" value="UBIQUITIN_2"/>
    <property type="match status" value="1"/>
</dbReference>
<evidence type="ECO:0000313" key="10">
    <source>
        <dbReference type="EMBL" id="TFY69005.1"/>
    </source>
</evidence>
<feature type="compositionally biased region" description="Acidic residues" evidence="7">
    <location>
        <begin position="1158"/>
        <end position="1172"/>
    </location>
</feature>
<dbReference type="GO" id="GO:0005635">
    <property type="term" value="C:nuclear envelope"/>
    <property type="evidence" value="ECO:0007669"/>
    <property type="project" value="TreeGrafter"/>
</dbReference>
<dbReference type="Pfam" id="PF03810">
    <property type="entry name" value="IBN_N"/>
    <property type="match status" value="1"/>
</dbReference>
<evidence type="ECO:0000256" key="2">
    <source>
        <dbReference type="ARBA" id="ARBA00004496"/>
    </source>
</evidence>
<dbReference type="Proteomes" id="UP000298390">
    <property type="component" value="Unassembled WGS sequence"/>
</dbReference>
<feature type="compositionally biased region" description="Acidic residues" evidence="7">
    <location>
        <begin position="1213"/>
        <end position="1226"/>
    </location>
</feature>
<keyword evidence="4" id="KW-0963">Cytoplasm</keyword>
<comment type="caution">
    <text evidence="10">The sequence shown here is derived from an EMBL/GenBank/DDBJ whole genome shotgun (WGS) entry which is preliminary data.</text>
</comment>
<keyword evidence="5" id="KW-0653">Protein transport</keyword>
<protein>
    <recommendedName>
        <fullName evidence="12">Importin N-terminal domain-containing protein</fullName>
    </recommendedName>
</protein>
<evidence type="ECO:0000259" key="9">
    <source>
        <dbReference type="PROSITE" id="PS50166"/>
    </source>
</evidence>
<feature type="region of interest" description="Disordered" evidence="7">
    <location>
        <begin position="1158"/>
        <end position="1179"/>
    </location>
</feature>
<dbReference type="InterPro" id="IPR019413">
    <property type="entry name" value="Dsc3_ub-like_dom"/>
</dbReference>
<dbReference type="InterPro" id="IPR025390">
    <property type="entry name" value="Dsc3_C"/>
</dbReference>
<dbReference type="Gene3D" id="1.25.10.10">
    <property type="entry name" value="Leucine-rich Repeat Variant"/>
    <property type="match status" value="1"/>
</dbReference>
<feature type="region of interest" description="Disordered" evidence="7">
    <location>
        <begin position="1"/>
        <end position="29"/>
    </location>
</feature>
<dbReference type="GO" id="GO:0005829">
    <property type="term" value="C:cytosol"/>
    <property type="evidence" value="ECO:0007669"/>
    <property type="project" value="TreeGrafter"/>
</dbReference>
<evidence type="ECO:0000256" key="6">
    <source>
        <dbReference type="ARBA" id="ARBA00023242"/>
    </source>
</evidence>
<feature type="region of interest" description="Disordered" evidence="7">
    <location>
        <begin position="92"/>
        <end position="118"/>
    </location>
</feature>
<dbReference type="InterPro" id="IPR001494">
    <property type="entry name" value="Importin-beta_N"/>
</dbReference>
<keyword evidence="3" id="KW-0813">Transport</keyword>
<evidence type="ECO:0000256" key="4">
    <source>
        <dbReference type="ARBA" id="ARBA00022490"/>
    </source>
</evidence>
<dbReference type="InterPro" id="IPR016024">
    <property type="entry name" value="ARM-type_fold"/>
</dbReference>
<dbReference type="Pfam" id="PF10302">
    <property type="entry name" value="Dsc3_N"/>
    <property type="match status" value="1"/>
</dbReference>
<dbReference type="GO" id="GO:0006606">
    <property type="term" value="P:protein import into nucleus"/>
    <property type="evidence" value="ECO:0007669"/>
    <property type="project" value="TreeGrafter"/>
</dbReference>
<accession>A0A4Y9Z318</accession>
<dbReference type="InterPro" id="IPR011989">
    <property type="entry name" value="ARM-like"/>
</dbReference>
<dbReference type="InterPro" id="IPR000626">
    <property type="entry name" value="Ubiquitin-like_dom"/>
</dbReference>
<sequence length="1287" mass="143588">MLSEKAQGKQRADVPESGPSQETPPPKDLVIRFTEGLPDLTLRVVETDVIRDIKRKIRDARPQLERRRLKLILSGQLLAEATPLYPRLTSLEQRQRRAVSGDAPSEEKEQGPSTTWLHCSVGPPLTDGEEEETEVQTAQLKPLRGFDRLAAAGFSEQDVANIRLQFHAHSAGDYLDQDFESDEDFEEHARALEEQWIDSFDNGGGASLSSPSSRASHTFLNGIVVGFFFPLIPLFFIRAPKPAVFWDDGSEHEATSSAIFSPDPNVQKSGELQIRKIGGQEGMVTAILQIIGSDNVEIATKQAAVVYLKNRVYTSYFVEPSHPRPDQAPIAPSDRNALKASLLPLLASSQSSLVTVQLANTLKNIVARDFPDNWPDLLDNVKRMLGSSNVREVGAGCVAALEMVRAFRFRQNNDILPKLVVELFPTLVNIASGLLSTPPANASTEIPFMLHMILKTYKTSIVLSLSPHQQSAESIVPWGRLLFQVVNLQIPKGAVPEDEEDRERSEWWKAKKWAYGILGRLFHRYGNPSQLPSSMQKEYSAFAHHFVTTFAPEIFKVYLQQIQLYVSGQSWLSKKCQYQIFTFFNECVKPKSTWQMLKPHFEELVTSYVFPQLSFTPDRQEQWNTDPVEYTRNVIDEYENFNSPVSAATSFLFSLASNRTKSTFLPILAFINRVLQSKPASPQRFGALNMTAALGPFIMRHPDVKGNMEQFVTQHVLPEFTSSEAYMRAIACEVLGTVEKNGMKWSSEELLGQHFTAVSACLDDLELPVRVQACMSLTEMIIVHPTVKTAVAPQVGKVIQTLLRLSEETDLDVLNSCMEAMVEQYHQELLPVAAELTARLCETYSRLAKEAQALDETDASNVDMDAIMENDAGEDKTFMAMGVAKTIGTIISSVDSSPEILAQIQEIIIPIVVQTLENKFLDLFDNMYDLVDSLTFKLRSISPNMWPVFELTYKTFKGEAVDFLDEMLPSLDNFVSYGTDVFKSRPEYRQMLLDIYTTSIDSDHLGENDAVNGCKLAEAMLLNLRGHVDDALPAIIATALKTQDSANTTSLRLANLEVLVNAVLYNPGAALHIMESYAPGTARTFFDKWFEAINGENRLPRVHDKKLSVMALSALLELDPAQIPDSVKEGWPGIVAGALQIFKDLPKAIAARKELEEAFQGDDDEEPNEPDDTQFLNLNENDDDVWDEDSAYMEMLANEGARLREKSARAAGGDDESESEDESDIDEELGYISPLDPVDPYVSFKQALTAFQMKSPSAYQLATTSLSAEQQTMLMEVMRIAEKSTSA</sequence>
<feature type="domain" description="Ubiquitin-like" evidence="8">
    <location>
        <begin position="27"/>
        <end position="84"/>
    </location>
</feature>
<dbReference type="PANTHER" id="PTHR10997">
    <property type="entry name" value="IMPORTIN-7, 8, 11"/>
    <property type="match status" value="1"/>
</dbReference>
<comment type="subcellular location">
    <subcellularLocation>
        <location evidence="2">Cytoplasm</location>
    </subcellularLocation>
    <subcellularLocation>
        <location evidence="1">Nucleus</location>
    </subcellularLocation>
</comment>
<dbReference type="Pfam" id="PF13373">
    <property type="entry name" value="Dsc3_C"/>
    <property type="match status" value="1"/>
</dbReference>
<dbReference type="PROSITE" id="PS50166">
    <property type="entry name" value="IMPORTIN_B_NT"/>
    <property type="match status" value="1"/>
</dbReference>
<dbReference type="PANTHER" id="PTHR10997:SF18">
    <property type="entry name" value="D-IMPORTIN 7_RANBP7"/>
    <property type="match status" value="1"/>
</dbReference>
<reference evidence="10 11" key="1">
    <citation type="submission" date="2019-01" db="EMBL/GenBank/DDBJ databases">
        <title>Genome sequencing of the rare red list fungi Fomitopsis rosea.</title>
        <authorList>
            <person name="Buettner E."/>
            <person name="Kellner H."/>
        </authorList>
    </citation>
    <scope>NUCLEOTIDE SEQUENCE [LARGE SCALE GENOMIC DNA]</scope>
    <source>
        <strain evidence="10 11">DSM 105464</strain>
    </source>
</reference>
<feature type="region of interest" description="Disordered" evidence="7">
    <location>
        <begin position="1203"/>
        <end position="1226"/>
    </location>
</feature>
<organism evidence="10 11">
    <name type="scientific">Rhodofomes roseus</name>
    <dbReference type="NCBI Taxonomy" id="34475"/>
    <lineage>
        <taxon>Eukaryota</taxon>
        <taxon>Fungi</taxon>
        <taxon>Dikarya</taxon>
        <taxon>Basidiomycota</taxon>
        <taxon>Agaricomycotina</taxon>
        <taxon>Agaricomycetes</taxon>
        <taxon>Polyporales</taxon>
        <taxon>Rhodofomes</taxon>
    </lineage>
</organism>
<dbReference type="SMART" id="SM00913">
    <property type="entry name" value="IBN_N"/>
    <property type="match status" value="1"/>
</dbReference>
<gene>
    <name evidence="10" type="ORF">EVJ58_g660</name>
</gene>
<evidence type="ECO:0000256" key="7">
    <source>
        <dbReference type="SAM" id="MobiDB-lite"/>
    </source>
</evidence>
<evidence type="ECO:0000256" key="3">
    <source>
        <dbReference type="ARBA" id="ARBA00022448"/>
    </source>
</evidence>
<dbReference type="SUPFAM" id="SSF48371">
    <property type="entry name" value="ARM repeat"/>
    <property type="match status" value="1"/>
</dbReference>
<evidence type="ECO:0000256" key="5">
    <source>
        <dbReference type="ARBA" id="ARBA00022927"/>
    </source>
</evidence>
<name>A0A4Y9Z318_9APHY</name>